<dbReference type="FunFam" id="3.30.70.330:FF:000102">
    <property type="entry name" value="Heterogeneous nuclear ribonucleoprotein 1"/>
    <property type="match status" value="1"/>
</dbReference>
<keyword evidence="5" id="KW-0732">Signal</keyword>
<evidence type="ECO:0000256" key="3">
    <source>
        <dbReference type="PROSITE-ProRule" id="PRU00176"/>
    </source>
</evidence>
<dbReference type="AlphaFoldDB" id="A0A5A7PIH6"/>
<dbReference type="InterPro" id="IPR012677">
    <property type="entry name" value="Nucleotide-bd_a/b_plait_sf"/>
</dbReference>
<organism evidence="7 8">
    <name type="scientific">Striga asiatica</name>
    <name type="common">Asiatic witchweed</name>
    <name type="synonym">Buchnera asiatica</name>
    <dbReference type="NCBI Taxonomy" id="4170"/>
    <lineage>
        <taxon>Eukaryota</taxon>
        <taxon>Viridiplantae</taxon>
        <taxon>Streptophyta</taxon>
        <taxon>Embryophyta</taxon>
        <taxon>Tracheophyta</taxon>
        <taxon>Spermatophyta</taxon>
        <taxon>Magnoliopsida</taxon>
        <taxon>eudicotyledons</taxon>
        <taxon>Gunneridae</taxon>
        <taxon>Pentapetalae</taxon>
        <taxon>asterids</taxon>
        <taxon>lamiids</taxon>
        <taxon>Lamiales</taxon>
        <taxon>Orobanchaceae</taxon>
        <taxon>Buchnereae</taxon>
        <taxon>Striga</taxon>
    </lineage>
</organism>
<dbReference type="PROSITE" id="PS50102">
    <property type="entry name" value="RRM"/>
    <property type="match status" value="2"/>
</dbReference>
<dbReference type="FunFam" id="3.30.70.330:FF:000051">
    <property type="entry name" value="Heterogeneous nuclear ribonucleoprotein 1"/>
    <property type="match status" value="1"/>
</dbReference>
<dbReference type="Proteomes" id="UP000325081">
    <property type="component" value="Unassembled WGS sequence"/>
</dbReference>
<evidence type="ECO:0000256" key="2">
    <source>
        <dbReference type="ARBA" id="ARBA00022884"/>
    </source>
</evidence>
<dbReference type="InterPro" id="IPR000504">
    <property type="entry name" value="RRM_dom"/>
</dbReference>
<dbReference type="PANTHER" id="PTHR48032">
    <property type="entry name" value="RNA-BINDING PROTEIN MUSASHI HOMOLOG RBP6"/>
    <property type="match status" value="1"/>
</dbReference>
<evidence type="ECO:0000256" key="4">
    <source>
        <dbReference type="SAM" id="MobiDB-lite"/>
    </source>
</evidence>
<protein>
    <submittedName>
        <fullName evidence="7">RNA-binding (RRM/RBD/RNP motifs) family protein</fullName>
    </submittedName>
</protein>
<dbReference type="CDD" id="cd12330">
    <property type="entry name" value="RRM2_Hrp1p"/>
    <property type="match status" value="1"/>
</dbReference>
<feature type="compositionally biased region" description="Polar residues" evidence="4">
    <location>
        <begin position="130"/>
        <end position="139"/>
    </location>
</feature>
<dbReference type="SUPFAM" id="SSF54928">
    <property type="entry name" value="RNA-binding domain, RBD"/>
    <property type="match status" value="2"/>
</dbReference>
<name>A0A5A7PIH6_STRAF</name>
<dbReference type="InterPro" id="IPR035979">
    <property type="entry name" value="RBD_domain_sf"/>
</dbReference>
<dbReference type="OrthoDB" id="1875751at2759"/>
<evidence type="ECO:0000256" key="1">
    <source>
        <dbReference type="ARBA" id="ARBA00022737"/>
    </source>
</evidence>
<dbReference type="GO" id="GO:0003729">
    <property type="term" value="F:mRNA binding"/>
    <property type="evidence" value="ECO:0007669"/>
    <property type="project" value="TreeGrafter"/>
</dbReference>
<keyword evidence="2 3" id="KW-0694">RNA-binding</keyword>
<comment type="caution">
    <text evidence="7">The sequence shown here is derived from an EMBL/GenBank/DDBJ whole genome shotgun (WGS) entry which is preliminary data.</text>
</comment>
<evidence type="ECO:0000256" key="5">
    <source>
        <dbReference type="SAM" id="SignalP"/>
    </source>
</evidence>
<feature type="signal peptide" evidence="5">
    <location>
        <begin position="1"/>
        <end position="21"/>
    </location>
</feature>
<accession>A0A5A7PIH6</accession>
<gene>
    <name evidence="7" type="ORF">STAS_08500</name>
</gene>
<feature type="domain" description="RRM" evidence="6">
    <location>
        <begin position="146"/>
        <end position="223"/>
    </location>
</feature>
<dbReference type="Gene3D" id="3.30.70.330">
    <property type="match status" value="2"/>
</dbReference>
<feature type="chain" id="PRO_5023150100" evidence="5">
    <location>
        <begin position="22"/>
        <end position="518"/>
    </location>
</feature>
<sequence>MNVKFSGVFVVVIEVVVPIGAASGDASATAAPITKEKTRNMEMDQGKLFIGGISWDTNEDRLKEYFGAYGEVAEAVIMRDRTTGRARGFGFVVFANPSDAEKVVKEKHMIDGRTVEAKKAVPRDDHHLINRNSSSTQGSPVPGRTKKIFVGGLASTVTEADFKAYFDQFGTITDVVVMYDHNTQRPRGFGFITFDSEDAVDHVLHKTFHELNGKTVEVKRAVPKELSPVPTRSPLSGYNYGFGRAGAFLGNYNMGSIGGYGVRMDGRYSPLASRTSFSHFNSPAYGANVNVEQDLGNSGSLGYSRVLSPYYGSSQGRYNTPIGYNTSGSRGDSFLSSPSRNMWGSGLNNSGSGNNVGSASYFGSGSSGFGVFGSNGANWGTSPIAPSVGGGSFGNRGGENSSYGQLAMGGFQRNTAPGRASSFAAGSSGGVYEGSYGEFYRGGSVYGDATWRNASAELDDNSGSFRYGLVGGSEDVGGKDSEDFVVGYDVANRQSSRGNVLAVVILLCTAILLVISEI</sequence>
<reference evidence="8" key="1">
    <citation type="journal article" date="2019" name="Curr. Biol.">
        <title>Genome Sequence of Striga asiatica Provides Insight into the Evolution of Plant Parasitism.</title>
        <authorList>
            <person name="Yoshida S."/>
            <person name="Kim S."/>
            <person name="Wafula E.K."/>
            <person name="Tanskanen J."/>
            <person name="Kim Y.M."/>
            <person name="Honaas L."/>
            <person name="Yang Z."/>
            <person name="Spallek T."/>
            <person name="Conn C.E."/>
            <person name="Ichihashi Y."/>
            <person name="Cheong K."/>
            <person name="Cui S."/>
            <person name="Der J.P."/>
            <person name="Gundlach H."/>
            <person name="Jiao Y."/>
            <person name="Hori C."/>
            <person name="Ishida J.K."/>
            <person name="Kasahara H."/>
            <person name="Kiba T."/>
            <person name="Kim M.S."/>
            <person name="Koo N."/>
            <person name="Laohavisit A."/>
            <person name="Lee Y.H."/>
            <person name="Lumba S."/>
            <person name="McCourt P."/>
            <person name="Mortimer J.C."/>
            <person name="Mutuku J.M."/>
            <person name="Nomura T."/>
            <person name="Sasaki-Sekimoto Y."/>
            <person name="Seto Y."/>
            <person name="Wang Y."/>
            <person name="Wakatake T."/>
            <person name="Sakakibara H."/>
            <person name="Demura T."/>
            <person name="Yamaguchi S."/>
            <person name="Yoneyama K."/>
            <person name="Manabe R.I."/>
            <person name="Nelson D.C."/>
            <person name="Schulman A.H."/>
            <person name="Timko M.P."/>
            <person name="dePamphilis C.W."/>
            <person name="Choi D."/>
            <person name="Shirasu K."/>
        </authorList>
    </citation>
    <scope>NUCLEOTIDE SEQUENCE [LARGE SCALE GENOMIC DNA]</scope>
    <source>
        <strain evidence="8">cv. UVA1</strain>
    </source>
</reference>
<dbReference type="Pfam" id="PF00076">
    <property type="entry name" value="RRM_1"/>
    <property type="match status" value="2"/>
</dbReference>
<evidence type="ECO:0000259" key="6">
    <source>
        <dbReference type="PROSITE" id="PS50102"/>
    </source>
</evidence>
<keyword evidence="8" id="KW-1185">Reference proteome</keyword>
<dbReference type="GO" id="GO:0006417">
    <property type="term" value="P:regulation of translation"/>
    <property type="evidence" value="ECO:0007669"/>
    <property type="project" value="TreeGrafter"/>
</dbReference>
<dbReference type="CDD" id="cd12325">
    <property type="entry name" value="RRM1_hnRNPA_hnRNPD_like"/>
    <property type="match status" value="1"/>
</dbReference>
<dbReference type="EMBL" id="BKCP01004605">
    <property type="protein sequence ID" value="GER32426.1"/>
    <property type="molecule type" value="Genomic_DNA"/>
</dbReference>
<evidence type="ECO:0000313" key="8">
    <source>
        <dbReference type="Proteomes" id="UP000325081"/>
    </source>
</evidence>
<dbReference type="SMART" id="SM00360">
    <property type="entry name" value="RRM"/>
    <property type="match status" value="2"/>
</dbReference>
<evidence type="ECO:0000313" key="7">
    <source>
        <dbReference type="EMBL" id="GER32426.1"/>
    </source>
</evidence>
<feature type="region of interest" description="Disordered" evidence="4">
    <location>
        <begin position="124"/>
        <end position="143"/>
    </location>
</feature>
<dbReference type="PANTHER" id="PTHR48032:SF6">
    <property type="entry name" value="RNA-BINDING (RRM_RBD_RNP MOTIFS) FAMILY PROTEIN"/>
    <property type="match status" value="1"/>
</dbReference>
<keyword evidence="1" id="KW-0677">Repeat</keyword>
<proteinExistence type="predicted"/>
<feature type="domain" description="RRM" evidence="6">
    <location>
        <begin position="46"/>
        <end position="122"/>
    </location>
</feature>